<accession>A0A841Z0D4</accession>
<evidence type="ECO:0000313" key="1">
    <source>
        <dbReference type="EMBL" id="MBC1458287.1"/>
    </source>
</evidence>
<sequence>MVDNFVIEAINRIYKKKDYDYFRDKCKAKLTILNDLIDIAKKGNLNIIVESIGIEPSIRIYIKYPEFEKNGLKIEYQTIIDISKIVPVYYFQHEFAVETSDENSMTSVLDGFDSQPYTFTQYNTYEEISKFLNGNGFTELSYADMNTVIPNIEMPKDVSIFGPQFTVEICLFNDVLNICEIED</sequence>
<protein>
    <submittedName>
        <fullName evidence="1">Uncharacterized protein</fullName>
    </submittedName>
</protein>
<dbReference type="EMBL" id="JAARQN010000010">
    <property type="protein sequence ID" value="MBC1458287.1"/>
    <property type="molecule type" value="Genomic_DNA"/>
</dbReference>
<proteinExistence type="predicted"/>
<dbReference type="Proteomes" id="UP000569903">
    <property type="component" value="Unassembled WGS sequence"/>
</dbReference>
<gene>
    <name evidence="1" type="ORF">HB850_11030</name>
</gene>
<dbReference type="AlphaFoldDB" id="A0A841Z0D4"/>
<name>A0A841Z0D4_9LIST</name>
<organism evidence="1 2">
    <name type="scientific">Listeria newyorkensis</name>
    <dbReference type="NCBI Taxonomy" id="1497681"/>
    <lineage>
        <taxon>Bacteria</taxon>
        <taxon>Bacillati</taxon>
        <taxon>Bacillota</taxon>
        <taxon>Bacilli</taxon>
        <taxon>Bacillales</taxon>
        <taxon>Listeriaceae</taxon>
        <taxon>Listeria</taxon>
    </lineage>
</organism>
<comment type="caution">
    <text evidence="1">The sequence shown here is derived from an EMBL/GenBank/DDBJ whole genome shotgun (WGS) entry which is preliminary data.</text>
</comment>
<reference evidence="1 2" key="1">
    <citation type="submission" date="2020-03" db="EMBL/GenBank/DDBJ databases">
        <title>Soil Listeria distribution.</title>
        <authorList>
            <person name="Liao J."/>
            <person name="Wiedmann M."/>
        </authorList>
    </citation>
    <scope>NUCLEOTIDE SEQUENCE [LARGE SCALE GENOMIC DNA]</scope>
    <source>
        <strain evidence="1 2">FSL L7-1614</strain>
    </source>
</reference>
<evidence type="ECO:0000313" key="2">
    <source>
        <dbReference type="Proteomes" id="UP000569903"/>
    </source>
</evidence>
<dbReference type="RefSeq" id="WP_185389521.1">
    <property type="nucleotide sequence ID" value="NZ_JAARQN010000010.1"/>
</dbReference>